<dbReference type="OrthoDB" id="2988900at2"/>
<gene>
    <name evidence="2" type="ORF">SAMN02982927_01568</name>
</gene>
<name>A0A1I2RLZ3_9BACL</name>
<evidence type="ECO:0000313" key="2">
    <source>
        <dbReference type="EMBL" id="SFG38851.1"/>
    </source>
</evidence>
<dbReference type="RefSeq" id="WP_093671719.1">
    <property type="nucleotide sequence ID" value="NZ_FOOY01000009.1"/>
</dbReference>
<keyword evidence="1" id="KW-1133">Transmembrane helix</keyword>
<keyword evidence="1" id="KW-0472">Membrane</keyword>
<keyword evidence="3" id="KW-1185">Reference proteome</keyword>
<protein>
    <recommendedName>
        <fullName evidence="4">Cysteine-rich secretory protein family protein</fullName>
    </recommendedName>
</protein>
<dbReference type="InterPro" id="IPR035940">
    <property type="entry name" value="CAP_sf"/>
</dbReference>
<evidence type="ECO:0000313" key="3">
    <source>
        <dbReference type="Proteomes" id="UP000198752"/>
    </source>
</evidence>
<sequence>MKLPVSFNRNRIVLIILSFFLVAGIVLYAGIWHQASAKKNTNLQTERQLSPVDQSERELFEIINQQRKGIHLQSFDPDWNLFRVARIEAKRIASLNSEQPATISKMLNSLGYEGNDSQVFTLHTKKKAESVSELWRKSHQAESLGKIKAPRRIGTGYASGKNGRVWVVLLSTETSTRE</sequence>
<accession>A0A1I2RLZ3</accession>
<reference evidence="3" key="1">
    <citation type="submission" date="2016-10" db="EMBL/GenBank/DDBJ databases">
        <authorList>
            <person name="Varghese N."/>
            <person name="Submissions S."/>
        </authorList>
    </citation>
    <scope>NUCLEOTIDE SEQUENCE [LARGE SCALE GENOMIC DNA]</scope>
    <source>
        <strain evidence="3">ATCC 700379</strain>
    </source>
</reference>
<evidence type="ECO:0000256" key="1">
    <source>
        <dbReference type="SAM" id="Phobius"/>
    </source>
</evidence>
<feature type="transmembrane region" description="Helical" evidence="1">
    <location>
        <begin position="12"/>
        <end position="32"/>
    </location>
</feature>
<dbReference type="Proteomes" id="UP000198752">
    <property type="component" value="Unassembled WGS sequence"/>
</dbReference>
<keyword evidence="1" id="KW-0812">Transmembrane</keyword>
<proteinExistence type="predicted"/>
<organism evidence="2 3">
    <name type="scientific">Sporolactobacillus nakayamae</name>
    <dbReference type="NCBI Taxonomy" id="269670"/>
    <lineage>
        <taxon>Bacteria</taxon>
        <taxon>Bacillati</taxon>
        <taxon>Bacillota</taxon>
        <taxon>Bacilli</taxon>
        <taxon>Bacillales</taxon>
        <taxon>Sporolactobacillaceae</taxon>
        <taxon>Sporolactobacillus</taxon>
    </lineage>
</organism>
<evidence type="ECO:0008006" key="4">
    <source>
        <dbReference type="Google" id="ProtNLM"/>
    </source>
</evidence>
<dbReference type="AlphaFoldDB" id="A0A1I2RLZ3"/>
<dbReference type="STRING" id="269670.SAMN02982927_01568"/>
<dbReference type="Gene3D" id="3.40.33.10">
    <property type="entry name" value="CAP"/>
    <property type="match status" value="1"/>
</dbReference>
<dbReference type="EMBL" id="FOOY01000009">
    <property type="protein sequence ID" value="SFG38851.1"/>
    <property type="molecule type" value="Genomic_DNA"/>
</dbReference>